<evidence type="ECO:0000256" key="5">
    <source>
        <dbReference type="ARBA" id="ARBA00022723"/>
    </source>
</evidence>
<protein>
    <recommendedName>
        <fullName evidence="10">4-hydroxy-4-methyl-2-oxoglutarate aldolase</fullName>
        <shortName evidence="10">HMG aldolase</shortName>
        <ecNumber evidence="10">4.1.1.112</ecNumber>
        <ecNumber evidence="10">4.1.3.17</ecNumber>
    </recommendedName>
    <alternativeName>
        <fullName evidence="10">Oxaloacetate decarboxylase</fullName>
    </alternativeName>
</protein>
<dbReference type="InterPro" id="IPR010203">
    <property type="entry name" value="RraA"/>
</dbReference>
<evidence type="ECO:0000256" key="7">
    <source>
        <dbReference type="ARBA" id="ARBA00025046"/>
    </source>
</evidence>
<dbReference type="SUPFAM" id="SSF89562">
    <property type="entry name" value="RraA-like"/>
    <property type="match status" value="1"/>
</dbReference>
<keyword evidence="5 9" id="KW-0479">Metal-binding</keyword>
<reference evidence="11 12" key="1">
    <citation type="submission" date="2015-09" db="EMBL/GenBank/DDBJ databases">
        <title>Sorangium comparison.</title>
        <authorList>
            <person name="Zaburannyi N."/>
            <person name="Bunk B."/>
            <person name="Overmann J."/>
            <person name="Mueller R."/>
        </authorList>
    </citation>
    <scope>NUCLEOTIDE SEQUENCE [LARGE SCALE GENOMIC DNA]</scope>
    <source>
        <strain evidence="11 12">So ceGT47</strain>
    </source>
</reference>
<keyword evidence="9" id="KW-0460">Magnesium</keyword>
<feature type="binding site" evidence="9">
    <location>
        <position position="101"/>
    </location>
    <ligand>
        <name>substrate</name>
    </ligand>
</feature>
<dbReference type="PANTHER" id="PTHR33254:SF4">
    <property type="entry name" value="4-HYDROXY-4-METHYL-2-OXOGLUTARATE ALDOLASE 3-RELATED"/>
    <property type="match status" value="1"/>
</dbReference>
<evidence type="ECO:0000256" key="3">
    <source>
        <dbReference type="ARBA" id="ARBA00008621"/>
    </source>
</evidence>
<dbReference type="GO" id="GO:0047443">
    <property type="term" value="F:4-hydroxy-4-methyl-2-oxoglutarate aldolase activity"/>
    <property type="evidence" value="ECO:0007669"/>
    <property type="project" value="UniProtKB-EC"/>
</dbReference>
<dbReference type="CDD" id="cd16841">
    <property type="entry name" value="RraA_family"/>
    <property type="match status" value="1"/>
</dbReference>
<dbReference type="GO" id="GO:0008428">
    <property type="term" value="F:ribonuclease inhibitor activity"/>
    <property type="evidence" value="ECO:0007669"/>
    <property type="project" value="InterPro"/>
</dbReference>
<dbReference type="NCBIfam" id="TIGR01935">
    <property type="entry name" value="NOT-MenG"/>
    <property type="match status" value="1"/>
</dbReference>
<dbReference type="AlphaFoldDB" id="A0A4P2Q7M8"/>
<gene>
    <name evidence="11" type="primary">rraA</name>
    <name evidence="11" type="ORF">SOCEGT47_058350</name>
</gene>
<dbReference type="GO" id="GO:0051252">
    <property type="term" value="P:regulation of RNA metabolic process"/>
    <property type="evidence" value="ECO:0007669"/>
    <property type="project" value="InterPro"/>
</dbReference>
<dbReference type="EC" id="4.1.3.17" evidence="10"/>
<evidence type="ECO:0000256" key="10">
    <source>
        <dbReference type="RuleBase" id="RU004338"/>
    </source>
</evidence>
<dbReference type="EMBL" id="CP012670">
    <property type="protein sequence ID" value="AUX25291.1"/>
    <property type="molecule type" value="Genomic_DNA"/>
</dbReference>
<feature type="binding site" evidence="9">
    <location>
        <position position="102"/>
    </location>
    <ligand>
        <name>Mg(2+)</name>
        <dbReference type="ChEBI" id="CHEBI:18420"/>
    </ligand>
</feature>
<comment type="catalytic activity">
    <reaction evidence="1 10">
        <text>4-hydroxy-4-methyl-2-oxoglutarate = 2 pyruvate</text>
        <dbReference type="Rhea" id="RHEA:22748"/>
        <dbReference type="ChEBI" id="CHEBI:15361"/>
        <dbReference type="ChEBI" id="CHEBI:58276"/>
        <dbReference type="EC" id="4.1.3.17"/>
    </reaction>
</comment>
<evidence type="ECO:0000256" key="8">
    <source>
        <dbReference type="ARBA" id="ARBA00047973"/>
    </source>
</evidence>
<dbReference type="InterPro" id="IPR036704">
    <property type="entry name" value="RraA/RraA-like_sf"/>
</dbReference>
<evidence type="ECO:0000256" key="9">
    <source>
        <dbReference type="PIRSR" id="PIRSR605493-1"/>
    </source>
</evidence>
<dbReference type="RefSeq" id="WP_129352109.1">
    <property type="nucleotide sequence ID" value="NZ_CP012670.1"/>
</dbReference>
<comment type="similarity">
    <text evidence="3 10">Belongs to the class II aldolase/RraA-like family.</text>
</comment>
<dbReference type="GO" id="GO:0046872">
    <property type="term" value="F:metal ion binding"/>
    <property type="evidence" value="ECO:0007669"/>
    <property type="project" value="UniProtKB-KW"/>
</dbReference>
<evidence type="ECO:0000256" key="6">
    <source>
        <dbReference type="ARBA" id="ARBA00023239"/>
    </source>
</evidence>
<name>A0A4P2Q7M8_SORCE</name>
<comment type="cofactor">
    <cofactor evidence="9">
        <name>Mg(2+)</name>
        <dbReference type="ChEBI" id="CHEBI:18420"/>
    </cofactor>
</comment>
<dbReference type="InterPro" id="IPR005493">
    <property type="entry name" value="RraA/RraA-like"/>
</dbReference>
<dbReference type="OrthoDB" id="943692at2"/>
<dbReference type="PANTHER" id="PTHR33254">
    <property type="entry name" value="4-HYDROXY-4-METHYL-2-OXOGLUTARATE ALDOLASE 3-RELATED"/>
    <property type="match status" value="1"/>
</dbReference>
<accession>A0A4P2Q7M8</accession>
<dbReference type="EC" id="4.1.1.112" evidence="10"/>
<organism evidence="11 12">
    <name type="scientific">Sorangium cellulosum</name>
    <name type="common">Polyangium cellulosum</name>
    <dbReference type="NCBI Taxonomy" id="56"/>
    <lineage>
        <taxon>Bacteria</taxon>
        <taxon>Pseudomonadati</taxon>
        <taxon>Myxococcota</taxon>
        <taxon>Polyangia</taxon>
        <taxon>Polyangiales</taxon>
        <taxon>Polyangiaceae</taxon>
        <taxon>Sorangium</taxon>
    </lineage>
</organism>
<dbReference type="Proteomes" id="UP000295781">
    <property type="component" value="Chromosome"/>
</dbReference>
<evidence type="ECO:0000256" key="4">
    <source>
        <dbReference type="ARBA" id="ARBA00011233"/>
    </source>
</evidence>
<evidence type="ECO:0000256" key="1">
    <source>
        <dbReference type="ARBA" id="ARBA00001342"/>
    </source>
</evidence>
<comment type="cofactor">
    <cofactor evidence="2 10">
        <name>a divalent metal cation</name>
        <dbReference type="ChEBI" id="CHEBI:60240"/>
    </cofactor>
</comment>
<evidence type="ECO:0000256" key="2">
    <source>
        <dbReference type="ARBA" id="ARBA00001968"/>
    </source>
</evidence>
<evidence type="ECO:0000313" key="11">
    <source>
        <dbReference type="EMBL" id="AUX25291.1"/>
    </source>
</evidence>
<evidence type="ECO:0000313" key="12">
    <source>
        <dbReference type="Proteomes" id="UP000295781"/>
    </source>
</evidence>
<dbReference type="Pfam" id="PF03737">
    <property type="entry name" value="RraA-like"/>
    <property type="match status" value="1"/>
</dbReference>
<dbReference type="Gene3D" id="3.50.30.40">
    <property type="entry name" value="Ribonuclease E inhibitor RraA/RraA-like"/>
    <property type="match status" value="1"/>
</dbReference>
<feature type="binding site" evidence="9">
    <location>
        <begin position="79"/>
        <end position="82"/>
    </location>
    <ligand>
        <name>substrate</name>
    </ligand>
</feature>
<sequence length="163" mass="17248">MSAEISHRTTDLCDEHPDAVLVAEPIFRDYGGARLFHGRVATVKVHEDNVLVRAALEEPGEGRVLVVDGGGSLRCALVGDNLAALGQRNGWAGLIVYGCIRDAEAIGRIPIGVKALATHPRKSHKKGAGDRDIPVTFAGVTYVPGGFVYADHDGLIYAQAPLA</sequence>
<proteinExistence type="inferred from homology"/>
<dbReference type="NCBIfam" id="NF006875">
    <property type="entry name" value="PRK09372.1"/>
    <property type="match status" value="1"/>
</dbReference>
<comment type="catalytic activity">
    <reaction evidence="8 10">
        <text>oxaloacetate + H(+) = pyruvate + CO2</text>
        <dbReference type="Rhea" id="RHEA:15641"/>
        <dbReference type="ChEBI" id="CHEBI:15361"/>
        <dbReference type="ChEBI" id="CHEBI:15378"/>
        <dbReference type="ChEBI" id="CHEBI:16452"/>
        <dbReference type="ChEBI" id="CHEBI:16526"/>
        <dbReference type="EC" id="4.1.1.112"/>
    </reaction>
</comment>
<keyword evidence="6 10" id="KW-0456">Lyase</keyword>
<dbReference type="GO" id="GO:0008948">
    <property type="term" value="F:oxaloacetate decarboxylase activity"/>
    <property type="evidence" value="ECO:0007669"/>
    <property type="project" value="UniProtKB-EC"/>
</dbReference>
<comment type="subunit">
    <text evidence="4 10">Homotrimer.</text>
</comment>
<comment type="function">
    <text evidence="7 10">Catalyzes the aldol cleavage of 4-hydroxy-4-methyl-2-oxoglutarate (HMG) into 2 molecules of pyruvate. Also contains a secondary oxaloacetate (OAA) decarboxylase activity due to the common pyruvate enolate transition state formed following C-C bond cleavage in the retro-aldol and decarboxylation reactions.</text>
</comment>